<sequence>MLIQSPLSSVVPSFKDTMAKFSALAGAFIAFAQAQQFEGYVIPYDNLGLSDACFAAINTTVSSCPDWVARYTGFEDASFELLPSEQLTELCESTCRVDLDRLRTTILGACNATDVVVPFGSIAYLPTFMADRYLFSTSLSCLQDPATNEYCDAIIATWITNGSEYTSAQNCSACELNLQKLQLESPFAYSDEDVQAFNSLTSSCSATGYAYATPTSYALNSTTTTPTTTTSTISLPDCTGSYTVQANDTCVTISGSQSVSTYGLIQANALDVACVFNCTMFESLFNITVDAVTALNPWIGSDCDTGVWGAVANDGYEQICVEANSTAPTSSSITATASATSSSSIVTTPTATAMPDEVSNCNK</sequence>
<accession>A0A1S9RAW8</accession>
<dbReference type="InterPro" id="IPR036779">
    <property type="entry name" value="LysM_dom_sf"/>
</dbReference>
<evidence type="ECO:0000313" key="2">
    <source>
        <dbReference type="Proteomes" id="UP000190744"/>
    </source>
</evidence>
<evidence type="ECO:0008006" key="3">
    <source>
        <dbReference type="Google" id="ProtNLM"/>
    </source>
</evidence>
<organism evidence="1 2">
    <name type="scientific">Penicillium brasilianum</name>
    <dbReference type="NCBI Taxonomy" id="104259"/>
    <lineage>
        <taxon>Eukaryota</taxon>
        <taxon>Fungi</taxon>
        <taxon>Dikarya</taxon>
        <taxon>Ascomycota</taxon>
        <taxon>Pezizomycotina</taxon>
        <taxon>Eurotiomycetes</taxon>
        <taxon>Eurotiomycetidae</taxon>
        <taxon>Eurotiales</taxon>
        <taxon>Aspergillaceae</taxon>
        <taxon>Penicillium</taxon>
    </lineage>
</organism>
<dbReference type="EMBL" id="LJBN01000215">
    <property type="protein sequence ID" value="OOQ82637.1"/>
    <property type="molecule type" value="Genomic_DNA"/>
</dbReference>
<reference evidence="2" key="1">
    <citation type="submission" date="2015-09" db="EMBL/GenBank/DDBJ databases">
        <authorList>
            <person name="Fill T.P."/>
            <person name="Baretta J.F."/>
            <person name="de Almeida L.G."/>
            <person name="Rocha M."/>
            <person name="de Souza D.H."/>
            <person name="Malavazi I."/>
            <person name="Cerdeira L.T."/>
            <person name="Hong H."/>
            <person name="Samborskyy M."/>
            <person name="de Vasconcelos A.T."/>
            <person name="Leadlay P."/>
            <person name="Rodrigues-Filho E."/>
        </authorList>
    </citation>
    <scope>NUCLEOTIDE SEQUENCE [LARGE SCALE GENOMIC DNA]</scope>
    <source>
        <strain evidence="2">LaBioMMi 136</strain>
    </source>
</reference>
<proteinExistence type="predicted"/>
<comment type="caution">
    <text evidence="1">The sequence shown here is derived from an EMBL/GenBank/DDBJ whole genome shotgun (WGS) entry which is preliminary data.</text>
</comment>
<name>A0A1S9RAW8_PENBI</name>
<protein>
    <recommendedName>
        <fullName evidence="3">LysM domain-containing protein</fullName>
    </recommendedName>
</protein>
<dbReference type="Proteomes" id="UP000190744">
    <property type="component" value="Unassembled WGS sequence"/>
</dbReference>
<gene>
    <name evidence="1" type="ORF">PEBR_37991</name>
</gene>
<dbReference type="AlphaFoldDB" id="A0A1S9RAW8"/>
<evidence type="ECO:0000313" key="1">
    <source>
        <dbReference type="EMBL" id="OOQ82637.1"/>
    </source>
</evidence>
<dbReference type="Gene3D" id="3.10.350.10">
    <property type="entry name" value="LysM domain"/>
    <property type="match status" value="1"/>
</dbReference>